<reference evidence="1" key="1">
    <citation type="submission" date="2022-04" db="EMBL/GenBank/DDBJ databases">
        <title>Jade perch genome.</title>
        <authorList>
            <person name="Chao B."/>
        </authorList>
    </citation>
    <scope>NUCLEOTIDE SEQUENCE</scope>
    <source>
        <strain evidence="1">CB-2022</strain>
    </source>
</reference>
<name>A0ACB8WWF6_9TELE</name>
<gene>
    <name evidence="1" type="ORF">L3Q82_006922</name>
</gene>
<sequence length="201" mass="22051">MCRARQRHFNIVLRGLQCPASRHCNRQQRAPSQPSLRPSTVFSHPPSKLPAYDQDQPSAVCPQQQRIWMKTELESRDLWSGSIPVHNPTKTNVFKLIVLKWSAGEGGVLSGGQEEAQQINGKRASSVCGFPLDSIEMMGEKQEEGSDAKLSTIMDNTSPNPLHQTVGALSSSFSTTDSDTQGVGRSASTEIYFPATPEKPE</sequence>
<dbReference type="Proteomes" id="UP000831701">
    <property type="component" value="Chromosome 5"/>
</dbReference>
<keyword evidence="2" id="KW-1185">Reference proteome</keyword>
<evidence type="ECO:0000313" key="2">
    <source>
        <dbReference type="Proteomes" id="UP000831701"/>
    </source>
</evidence>
<comment type="caution">
    <text evidence="1">The sequence shown here is derived from an EMBL/GenBank/DDBJ whole genome shotgun (WGS) entry which is preliminary data.</text>
</comment>
<proteinExistence type="predicted"/>
<dbReference type="EMBL" id="CM041535">
    <property type="protein sequence ID" value="KAI3372061.1"/>
    <property type="molecule type" value="Genomic_DNA"/>
</dbReference>
<protein>
    <submittedName>
        <fullName evidence="1">Uncharacterized protein</fullName>
    </submittedName>
</protein>
<accession>A0ACB8WWF6</accession>
<organism evidence="1 2">
    <name type="scientific">Scortum barcoo</name>
    <name type="common">barcoo grunter</name>
    <dbReference type="NCBI Taxonomy" id="214431"/>
    <lineage>
        <taxon>Eukaryota</taxon>
        <taxon>Metazoa</taxon>
        <taxon>Chordata</taxon>
        <taxon>Craniata</taxon>
        <taxon>Vertebrata</taxon>
        <taxon>Euteleostomi</taxon>
        <taxon>Actinopterygii</taxon>
        <taxon>Neopterygii</taxon>
        <taxon>Teleostei</taxon>
        <taxon>Neoteleostei</taxon>
        <taxon>Acanthomorphata</taxon>
        <taxon>Eupercaria</taxon>
        <taxon>Centrarchiformes</taxon>
        <taxon>Terapontoidei</taxon>
        <taxon>Terapontidae</taxon>
        <taxon>Scortum</taxon>
    </lineage>
</organism>
<evidence type="ECO:0000313" key="1">
    <source>
        <dbReference type="EMBL" id="KAI3372061.1"/>
    </source>
</evidence>